<dbReference type="OrthoDB" id="5417572at2"/>
<gene>
    <name evidence="4" type="ORF">MBHS_02625</name>
</gene>
<accession>A0A1H6FBR8</accession>
<keyword evidence="1" id="KW-0175">Coiled coil</keyword>
<sequence length="410" mass="45249">MNHKMIILILLATLSGTGLVQADMDMAKQMQDMEQRLQYLERQLQSQDTLIQRKQDQIIALEKLLAAPPVVANATTEPSEATNDWHKAITISGLVEVEATRTSNADINDTNNNNAASDLVLATVELGLNAQITDWVNANIVLLYEEDQTGLDVDAATITLGKLEHNPFYFTAGRTALPFGRFETHMVSDPFTLEIGEIFETVALAGFEYQGFYASAYVFNGDIKTLAETQSRTKRIDNAGFNLGYAWETKIQGLDIGLSYLNDLAESDSISEHLNGHNTQDEIAAYGLHATYRHGPFNIIGEYLAAADRFALAELDFKSTGAQPKAWNLEAAYELPLMSKDHTLAIAYQVTEEALALALPEKRLLLGWSLLMLENTRLNLEFAYEQAYEVADGGSGQDAKSLAVQLAVEF</sequence>
<dbReference type="NCBIfam" id="NF033652">
    <property type="entry name" value="LbtU_sider_porin"/>
    <property type="match status" value="1"/>
</dbReference>
<feature type="signal peptide" evidence="2">
    <location>
        <begin position="1"/>
        <end position="22"/>
    </location>
</feature>
<proteinExistence type="predicted"/>
<feature type="domain" description="Porin" evidence="3">
    <location>
        <begin position="66"/>
        <end position="404"/>
    </location>
</feature>
<name>A0A1H6FBR8_9GAMM</name>
<evidence type="ECO:0000256" key="1">
    <source>
        <dbReference type="SAM" id="Coils"/>
    </source>
</evidence>
<keyword evidence="5" id="KW-1185">Reference proteome</keyword>
<feature type="coiled-coil region" evidence="1">
    <location>
        <begin position="30"/>
        <end position="57"/>
    </location>
</feature>
<evidence type="ECO:0000259" key="3">
    <source>
        <dbReference type="Pfam" id="PF13609"/>
    </source>
</evidence>
<dbReference type="Proteomes" id="UP000236724">
    <property type="component" value="Unassembled WGS sequence"/>
</dbReference>
<dbReference type="InterPro" id="IPR033900">
    <property type="entry name" value="Gram_neg_porin_domain"/>
</dbReference>
<dbReference type="InterPro" id="IPR023614">
    <property type="entry name" value="Porin_dom_sf"/>
</dbReference>
<dbReference type="Gene3D" id="2.40.160.10">
    <property type="entry name" value="Porin"/>
    <property type="match status" value="1"/>
</dbReference>
<keyword evidence="2" id="KW-0732">Signal</keyword>
<dbReference type="GO" id="GO:0015288">
    <property type="term" value="F:porin activity"/>
    <property type="evidence" value="ECO:0007669"/>
    <property type="project" value="InterPro"/>
</dbReference>
<evidence type="ECO:0000313" key="4">
    <source>
        <dbReference type="EMBL" id="SEH06759.1"/>
    </source>
</evidence>
<dbReference type="AlphaFoldDB" id="A0A1H6FBR8"/>
<organism evidence="4 5">
    <name type="scientific">Candidatus Venteria ishoeyi</name>
    <dbReference type="NCBI Taxonomy" id="1899563"/>
    <lineage>
        <taxon>Bacteria</taxon>
        <taxon>Pseudomonadati</taxon>
        <taxon>Pseudomonadota</taxon>
        <taxon>Gammaproteobacteria</taxon>
        <taxon>Thiotrichales</taxon>
        <taxon>Thiotrichaceae</taxon>
        <taxon>Venteria</taxon>
    </lineage>
</organism>
<dbReference type="Pfam" id="PF13609">
    <property type="entry name" value="Porin_4"/>
    <property type="match status" value="1"/>
</dbReference>
<evidence type="ECO:0000256" key="2">
    <source>
        <dbReference type="SAM" id="SignalP"/>
    </source>
</evidence>
<protein>
    <recommendedName>
        <fullName evidence="3">Porin domain-containing protein</fullName>
    </recommendedName>
</protein>
<dbReference type="EMBL" id="FMSV02000504">
    <property type="protein sequence ID" value="SEH06759.1"/>
    <property type="molecule type" value="Genomic_DNA"/>
</dbReference>
<reference evidence="4 5" key="1">
    <citation type="submission" date="2016-10" db="EMBL/GenBank/DDBJ databases">
        <authorList>
            <person name="de Groot N.N."/>
        </authorList>
    </citation>
    <scope>NUCLEOTIDE SEQUENCE [LARGE SCALE GENOMIC DNA]</scope>
    <source>
        <strain evidence="4">MBHS1</strain>
    </source>
</reference>
<dbReference type="GO" id="GO:0016020">
    <property type="term" value="C:membrane"/>
    <property type="evidence" value="ECO:0007669"/>
    <property type="project" value="InterPro"/>
</dbReference>
<dbReference type="SUPFAM" id="SSF56935">
    <property type="entry name" value="Porins"/>
    <property type="match status" value="1"/>
</dbReference>
<evidence type="ECO:0000313" key="5">
    <source>
        <dbReference type="Proteomes" id="UP000236724"/>
    </source>
</evidence>
<feature type="chain" id="PRO_5014951863" description="Porin domain-containing protein" evidence="2">
    <location>
        <begin position="23"/>
        <end position="410"/>
    </location>
</feature>